<sequence>MIIFLLIFFSFSTLEFQLKNGILTISSGGELGEGAISSKYEIKLIKKVTFETNSDTKIQSLAFYNCIYLESCNLSKDITFISSDAFRYCYSLVEITIDAENQNFTVDKNILYNKDMTTIIKVPVNMTQIDIPTSVTTIQSHSFHFVRKMSRLYIPKNVEAIDSGSFFDSTIDVIEFEKNSSLTELSSNSFSYCNIQQIILSNTLTNIGSYAFDQNQKLFNITFLTPRSNKLTISSNAISNTVIESFTIPNNTILEAHALDASNSLTTVEISENVELKENCFAGCPNIIKFDLRSSSNIFIENELIQNGKLLYATKNIGNSYNIPGDTTISNPLFQYYQNLTKLTNAQNNTNYVIIDSVIYNSTRNQVIGAAGGLENITLIYRVRVLGDYCFTCMSKLKTLTIKGDIDSINEKAFYRCSIGELHFKHVGTIGISAFEGCNAVTITFESSPEIISSNAFKQCNILEITLRETNSIESESFISSDLTKVTFEDSCIVPTIGDSAFENCYRLKTVTFHPKLAGLGESAFFNCMSLEEISFSSDITSLSIGSKCFSRCNFSTFTIDSKFSNISSFAFSGCSNLREVKFYSIPPSVGTCIFSSCNNLIKINLLNINDITNRKEQFNTIISDIRSNIKEIYSNLKIYPKSLFSNFISVETISIGAKEISESLFENCTNLKIVKFSGANTGDNNHNFNVRKRAFYNCQNLDYHFLKEVKYVNEYGFYGCQFPKSIVLPSSITSILSHAFSSTGIKTVNYCSTGLVCVEDSFDSNVKAFVTDSFENPSFCSLPTTIIDKSICYIPYISKKYNEIVLRLRKYRNHRIVSSFVACNIIK</sequence>
<keyword evidence="1" id="KW-0732">Signal</keyword>
<name>A2FV77_TRIV3</name>
<dbReference type="VEuPathDB" id="TrichDB:TVAGG3_0501940"/>
<protein>
    <submittedName>
        <fullName evidence="2">Surface antigen BspA-like</fullName>
    </submittedName>
</protein>
<dbReference type="SUPFAM" id="SSF52058">
    <property type="entry name" value="L domain-like"/>
    <property type="match status" value="2"/>
</dbReference>
<gene>
    <name evidence="2" type="ORF">TVAG_287070</name>
</gene>
<dbReference type="Pfam" id="PF13306">
    <property type="entry name" value="LRR_5"/>
    <property type="match status" value="3"/>
</dbReference>
<dbReference type="Gene3D" id="3.80.10.10">
    <property type="entry name" value="Ribonuclease Inhibitor"/>
    <property type="match status" value="5"/>
</dbReference>
<dbReference type="InterPro" id="IPR026906">
    <property type="entry name" value="LRR_5"/>
</dbReference>
<dbReference type="InterPro" id="IPR032675">
    <property type="entry name" value="LRR_dom_sf"/>
</dbReference>
<dbReference type="InParanoid" id="A2FV77"/>
<dbReference type="VEuPathDB" id="TrichDB:TVAG_287070"/>
<dbReference type="EMBL" id="DS114052">
    <property type="protein sequence ID" value="EAX91183.1"/>
    <property type="molecule type" value="Genomic_DNA"/>
</dbReference>
<proteinExistence type="predicted"/>
<evidence type="ECO:0000256" key="1">
    <source>
        <dbReference type="SAM" id="SignalP"/>
    </source>
</evidence>
<reference evidence="2" key="1">
    <citation type="submission" date="2006-10" db="EMBL/GenBank/DDBJ databases">
        <authorList>
            <person name="Amadeo P."/>
            <person name="Zhao Q."/>
            <person name="Wortman J."/>
            <person name="Fraser-Liggett C."/>
            <person name="Carlton J."/>
        </authorList>
    </citation>
    <scope>NUCLEOTIDE SEQUENCE</scope>
    <source>
        <strain evidence="2">G3</strain>
    </source>
</reference>
<dbReference type="KEGG" id="tva:4748876"/>
<evidence type="ECO:0000313" key="2">
    <source>
        <dbReference type="EMBL" id="EAX91183.1"/>
    </source>
</evidence>
<organism evidence="2 3">
    <name type="scientific">Trichomonas vaginalis (strain ATCC PRA-98 / G3)</name>
    <dbReference type="NCBI Taxonomy" id="412133"/>
    <lineage>
        <taxon>Eukaryota</taxon>
        <taxon>Metamonada</taxon>
        <taxon>Parabasalia</taxon>
        <taxon>Trichomonadida</taxon>
        <taxon>Trichomonadidae</taxon>
        <taxon>Trichomonas</taxon>
    </lineage>
</organism>
<dbReference type="InterPro" id="IPR053139">
    <property type="entry name" value="Surface_bspA-like"/>
</dbReference>
<feature type="signal peptide" evidence="1">
    <location>
        <begin position="1"/>
        <end position="15"/>
    </location>
</feature>
<dbReference type="PANTHER" id="PTHR45661">
    <property type="entry name" value="SURFACE ANTIGEN"/>
    <property type="match status" value="1"/>
</dbReference>
<feature type="chain" id="PRO_5013356698" evidence="1">
    <location>
        <begin position="16"/>
        <end position="828"/>
    </location>
</feature>
<evidence type="ECO:0000313" key="3">
    <source>
        <dbReference type="Proteomes" id="UP000001542"/>
    </source>
</evidence>
<dbReference type="PANTHER" id="PTHR45661:SF3">
    <property type="entry name" value="IG-LIKE DOMAIN-CONTAINING PROTEIN"/>
    <property type="match status" value="1"/>
</dbReference>
<reference evidence="2" key="2">
    <citation type="journal article" date="2007" name="Science">
        <title>Draft genome sequence of the sexually transmitted pathogen Trichomonas vaginalis.</title>
        <authorList>
            <person name="Carlton J.M."/>
            <person name="Hirt R.P."/>
            <person name="Silva J.C."/>
            <person name="Delcher A.L."/>
            <person name="Schatz M."/>
            <person name="Zhao Q."/>
            <person name="Wortman J.R."/>
            <person name="Bidwell S.L."/>
            <person name="Alsmark U.C.M."/>
            <person name="Besteiro S."/>
            <person name="Sicheritz-Ponten T."/>
            <person name="Noel C.J."/>
            <person name="Dacks J.B."/>
            <person name="Foster P.G."/>
            <person name="Simillion C."/>
            <person name="Van de Peer Y."/>
            <person name="Miranda-Saavedra D."/>
            <person name="Barton G.J."/>
            <person name="Westrop G.D."/>
            <person name="Mueller S."/>
            <person name="Dessi D."/>
            <person name="Fiori P.L."/>
            <person name="Ren Q."/>
            <person name="Paulsen I."/>
            <person name="Zhang H."/>
            <person name="Bastida-Corcuera F.D."/>
            <person name="Simoes-Barbosa A."/>
            <person name="Brown M.T."/>
            <person name="Hayes R.D."/>
            <person name="Mukherjee M."/>
            <person name="Okumura C.Y."/>
            <person name="Schneider R."/>
            <person name="Smith A.J."/>
            <person name="Vanacova S."/>
            <person name="Villalvazo M."/>
            <person name="Haas B.J."/>
            <person name="Pertea M."/>
            <person name="Feldblyum T.V."/>
            <person name="Utterback T.R."/>
            <person name="Shu C.L."/>
            <person name="Osoegawa K."/>
            <person name="de Jong P.J."/>
            <person name="Hrdy I."/>
            <person name="Horvathova L."/>
            <person name="Zubacova Z."/>
            <person name="Dolezal P."/>
            <person name="Malik S.B."/>
            <person name="Logsdon J.M. Jr."/>
            <person name="Henze K."/>
            <person name="Gupta A."/>
            <person name="Wang C.C."/>
            <person name="Dunne R.L."/>
            <person name="Upcroft J.A."/>
            <person name="Upcroft P."/>
            <person name="White O."/>
            <person name="Salzberg S.L."/>
            <person name="Tang P."/>
            <person name="Chiu C.-H."/>
            <person name="Lee Y.-S."/>
            <person name="Embley T.M."/>
            <person name="Coombs G.H."/>
            <person name="Mottram J.C."/>
            <person name="Tachezy J."/>
            <person name="Fraser-Liggett C.M."/>
            <person name="Johnson P.J."/>
        </authorList>
    </citation>
    <scope>NUCLEOTIDE SEQUENCE [LARGE SCALE GENOMIC DNA]</scope>
    <source>
        <strain evidence="2">G3</strain>
    </source>
</reference>
<keyword evidence="3" id="KW-1185">Reference proteome</keyword>
<dbReference type="AlphaFoldDB" id="A2FV77"/>
<dbReference type="SMR" id="A2FV77"/>
<accession>A2FV77</accession>
<dbReference type="Proteomes" id="UP000001542">
    <property type="component" value="Unassembled WGS sequence"/>
</dbReference>
<dbReference type="RefSeq" id="XP_001304113.1">
    <property type="nucleotide sequence ID" value="XM_001304112.1"/>
</dbReference>